<evidence type="ECO:0000259" key="1">
    <source>
        <dbReference type="PROSITE" id="PS51502"/>
    </source>
</evidence>
<sequence length="134" mass="14996">MNRRRFLETASVATAVSATAGVLTSCKDDAACTLKPGEILHTVAFSLKHGKESDAANAFLSDGKKILTSIPVVRNFQVFRQTSPKCTFDFGFSMVFTNRTDFETYNNHPDHVSFVKERWETEVSGFQETDYESL</sequence>
<gene>
    <name evidence="2" type="ORF">SDC9_41697</name>
</gene>
<dbReference type="AlphaFoldDB" id="A0A644VW30"/>
<organism evidence="2">
    <name type="scientific">bioreactor metagenome</name>
    <dbReference type="NCBI Taxonomy" id="1076179"/>
    <lineage>
        <taxon>unclassified sequences</taxon>
        <taxon>metagenomes</taxon>
        <taxon>ecological metagenomes</taxon>
    </lineage>
</organism>
<dbReference type="SUPFAM" id="SSF54909">
    <property type="entry name" value="Dimeric alpha+beta barrel"/>
    <property type="match status" value="1"/>
</dbReference>
<comment type="caution">
    <text evidence="2">The sequence shown here is derived from an EMBL/GenBank/DDBJ whole genome shotgun (WGS) entry which is preliminary data.</text>
</comment>
<dbReference type="EMBL" id="VSSQ01000471">
    <property type="protein sequence ID" value="MPL95526.1"/>
    <property type="molecule type" value="Genomic_DNA"/>
</dbReference>
<dbReference type="InterPro" id="IPR011008">
    <property type="entry name" value="Dimeric_a/b-barrel"/>
</dbReference>
<dbReference type="SMART" id="SM00886">
    <property type="entry name" value="Dabb"/>
    <property type="match status" value="1"/>
</dbReference>
<dbReference type="InterPro" id="IPR013097">
    <property type="entry name" value="Dabb"/>
</dbReference>
<proteinExistence type="predicted"/>
<name>A0A644VW30_9ZZZZ</name>
<dbReference type="PROSITE" id="PS51257">
    <property type="entry name" value="PROKAR_LIPOPROTEIN"/>
    <property type="match status" value="1"/>
</dbReference>
<reference evidence="2" key="1">
    <citation type="submission" date="2019-08" db="EMBL/GenBank/DDBJ databases">
        <authorList>
            <person name="Kucharzyk K."/>
            <person name="Murdoch R.W."/>
            <person name="Higgins S."/>
            <person name="Loffler F."/>
        </authorList>
    </citation>
    <scope>NUCLEOTIDE SEQUENCE</scope>
</reference>
<evidence type="ECO:0000313" key="2">
    <source>
        <dbReference type="EMBL" id="MPL95526.1"/>
    </source>
</evidence>
<protein>
    <recommendedName>
        <fullName evidence="1">Stress-response A/B barrel domain-containing protein</fullName>
    </recommendedName>
</protein>
<dbReference type="Pfam" id="PF07876">
    <property type="entry name" value="Dabb"/>
    <property type="match status" value="1"/>
</dbReference>
<accession>A0A644VW30</accession>
<dbReference type="Gene3D" id="3.30.70.100">
    <property type="match status" value="1"/>
</dbReference>
<feature type="domain" description="Stress-response A/B barrel" evidence="1">
    <location>
        <begin position="39"/>
        <end position="131"/>
    </location>
</feature>
<dbReference type="PROSITE" id="PS51502">
    <property type="entry name" value="S_R_A_B_BARREL"/>
    <property type="match status" value="1"/>
</dbReference>